<reference evidence="7" key="3">
    <citation type="journal article" date="2013" name="Nucleic Acids Res.">
        <title>The genome of Anopheles darlingi, the main neotropical malaria vector.</title>
        <authorList>
            <person name="Marinotti O."/>
            <person name="Cerqueira G.C."/>
            <person name="de Almeida L.G."/>
            <person name="Ferro M.I."/>
            <person name="Loreto E.L."/>
            <person name="Zaha A."/>
            <person name="Teixeira S.M."/>
            <person name="Wespiser A.R."/>
            <person name="Almeida E Silva A."/>
            <person name="Schlindwein A.D."/>
            <person name="Pacheco A.C."/>
            <person name="Silva A.L."/>
            <person name="Graveley B.R."/>
            <person name="Walenz B.P."/>
            <person name="Lima Bde A."/>
            <person name="Ribeiro C.A."/>
            <person name="Nunes-Silva C.G."/>
            <person name="de Carvalho C.R."/>
            <person name="Soares C.M."/>
            <person name="de Menezes C.B."/>
            <person name="Matiolli C."/>
            <person name="Caffrey D."/>
            <person name="Araujo D.A."/>
            <person name="de Oliveira D.M."/>
            <person name="Golenbock D."/>
            <person name="Grisard E.C."/>
            <person name="Fantinatti-Garboggini F."/>
            <person name="de Carvalho F.M."/>
            <person name="Barcellos F.G."/>
            <person name="Prosdocimi F."/>
            <person name="May G."/>
            <person name="Azevedo Junior G.M."/>
            <person name="Guimaraes G.M."/>
            <person name="Goldman G.H."/>
            <person name="Padilha I.Q."/>
            <person name="Batista Jda S."/>
            <person name="Ferro J.A."/>
            <person name="Ribeiro J.M."/>
            <person name="Fietto J.L."/>
            <person name="Dabbas K.M."/>
            <person name="Cerdeira L."/>
            <person name="Agnez-Lima L.F."/>
            <person name="Brocchi M."/>
            <person name="de Carvalho M.O."/>
            <person name="Teixeira Mde M."/>
            <person name="Diniz Maia Mde M."/>
            <person name="Goldman M.H."/>
            <person name="Cruz Schneider M.P."/>
            <person name="Felipe M.S."/>
            <person name="Hungria M."/>
            <person name="Nicolas M.F."/>
            <person name="Pereira M."/>
            <person name="Montes M.A."/>
            <person name="Cantao M.E."/>
            <person name="Vincentz M."/>
            <person name="Rafael M.S."/>
            <person name="Silverman N."/>
            <person name="Stoco P.H."/>
            <person name="Souza R.C."/>
            <person name="Vicentini R."/>
            <person name="Gazzinelli R.T."/>
            <person name="Neves Rde O."/>
            <person name="Silva R."/>
            <person name="Astolfi-Filho S."/>
            <person name="Maciel T.E."/>
            <person name="Urmenyi T.P."/>
            <person name="Tadei W.P."/>
            <person name="Camargo E.P."/>
            <person name="de Vasconcelos A.T."/>
        </authorList>
    </citation>
    <scope>NUCLEOTIDE SEQUENCE</scope>
</reference>
<accession>W5J8W1</accession>
<dbReference type="InterPro" id="IPR036259">
    <property type="entry name" value="MFS_trans_sf"/>
</dbReference>
<dbReference type="GO" id="GO:0020037">
    <property type="term" value="F:heme binding"/>
    <property type="evidence" value="ECO:0007669"/>
    <property type="project" value="TreeGrafter"/>
</dbReference>
<dbReference type="eggNOG" id="KOG2563">
    <property type="taxonomic scope" value="Eukaryota"/>
</dbReference>
<evidence type="ECO:0000256" key="1">
    <source>
        <dbReference type="ARBA" id="ARBA00004141"/>
    </source>
</evidence>
<evidence type="ECO:0000256" key="6">
    <source>
        <dbReference type="SAM" id="Phobius"/>
    </source>
</evidence>
<dbReference type="EMBL" id="ADMH02002096">
    <property type="protein sequence ID" value="ETN59239.1"/>
    <property type="molecule type" value="Genomic_DNA"/>
</dbReference>
<evidence type="ECO:0000313" key="9">
    <source>
        <dbReference type="Proteomes" id="UP000000673"/>
    </source>
</evidence>
<organism evidence="7">
    <name type="scientific">Anopheles darlingi</name>
    <name type="common">Mosquito</name>
    <dbReference type="NCBI Taxonomy" id="43151"/>
    <lineage>
        <taxon>Eukaryota</taxon>
        <taxon>Metazoa</taxon>
        <taxon>Ecdysozoa</taxon>
        <taxon>Arthropoda</taxon>
        <taxon>Hexapoda</taxon>
        <taxon>Insecta</taxon>
        <taxon>Pterygota</taxon>
        <taxon>Neoptera</taxon>
        <taxon>Endopterygota</taxon>
        <taxon>Diptera</taxon>
        <taxon>Nematocera</taxon>
        <taxon>Culicoidea</taxon>
        <taxon>Culicidae</taxon>
        <taxon>Anophelinae</taxon>
        <taxon>Anopheles</taxon>
    </lineage>
</organism>
<evidence type="ECO:0000256" key="3">
    <source>
        <dbReference type="ARBA" id="ARBA00022989"/>
    </source>
</evidence>
<keyword evidence="3 6" id="KW-1133">Transmembrane helix</keyword>
<feature type="transmembrane region" description="Helical" evidence="6">
    <location>
        <begin position="97"/>
        <end position="117"/>
    </location>
</feature>
<reference evidence="8" key="4">
    <citation type="submission" date="2015-06" db="UniProtKB">
        <authorList>
            <consortium name="EnsemblMetazoa"/>
        </authorList>
    </citation>
    <scope>IDENTIFICATION</scope>
</reference>
<feature type="transmembrane region" description="Helical" evidence="6">
    <location>
        <begin position="327"/>
        <end position="344"/>
    </location>
</feature>
<sequence length="520" mass="56880">MDLKHSNVPEVTVVADAYMPGSKSSDLIKPPVTNGSSATLDKPALPAGEFRMYKRRWLVLALFVMYSASNALQWIQYSIIANIVQRYYNITSTWVDWTSMIFMILYIPLIFPASWILDKMGLRIAAIAGVLGTCLGAWVKCFSVSPELFWVGFIGQSIVAASQVFILSLPAKVAAVWFGPDQVSSACSIGVFGNQVSTSRTPPSHPHHHHHHHHHHQHEPSSSSANHVSPLVLVLTYSKLGIAVGFLVPPMLVENHDDISLIGDDLRLMFYIVAGFTSVLVVLVIFFFKAAPPTPPSAAQEATKTPNPLQSSPFLHSIKRLMLNRNYVLLLISYGMNVGVFYAISTLLNQIVLTHYPGHEVDAGRIGVCIVFAGMLGSVACGIVLDKTHRFKETTLAVYVFTMIGMWIYTFTLSVGHIAVVYVTSSLLGFFMTGYLPVGFEFAAELTYPEPEGTSTGLLNAAAQVFGITFTMLYSELLNTNGDIVANVTMAVMLLVGSVVTAVIRSDLRRQAAQNPQNNP</sequence>
<reference evidence="7" key="2">
    <citation type="submission" date="2010-05" db="EMBL/GenBank/DDBJ databases">
        <authorList>
            <person name="Almeida L.G."/>
            <person name="Nicolas M.F."/>
            <person name="Souza R.C."/>
            <person name="Vasconcelos A.T.R."/>
        </authorList>
    </citation>
    <scope>NUCLEOTIDE SEQUENCE</scope>
</reference>
<feature type="transmembrane region" description="Helical" evidence="6">
    <location>
        <begin position="57"/>
        <end position="77"/>
    </location>
</feature>
<evidence type="ECO:0000256" key="5">
    <source>
        <dbReference type="SAM" id="MobiDB-lite"/>
    </source>
</evidence>
<dbReference type="EnsemblMetazoa" id="ADAC009146-RA">
    <property type="protein sequence ID" value="ADAC009146-PA"/>
    <property type="gene ID" value="ADAC009146"/>
</dbReference>
<dbReference type="VEuPathDB" id="VectorBase:ADAC009146"/>
<dbReference type="FunCoup" id="W5J8W1">
    <property type="interactions" value="255"/>
</dbReference>
<evidence type="ECO:0000313" key="7">
    <source>
        <dbReference type="EMBL" id="ETN59239.1"/>
    </source>
</evidence>
<name>W5J8W1_ANODA</name>
<dbReference type="SUPFAM" id="SSF103473">
    <property type="entry name" value="MFS general substrate transporter"/>
    <property type="match status" value="2"/>
</dbReference>
<feature type="transmembrane region" description="Helical" evidence="6">
    <location>
        <begin position="228"/>
        <end position="248"/>
    </location>
</feature>
<evidence type="ECO:0000256" key="2">
    <source>
        <dbReference type="ARBA" id="ARBA00022692"/>
    </source>
</evidence>
<gene>
    <name evidence="7" type="ORF">AND_009146</name>
</gene>
<dbReference type="FunFam" id="1.20.1250.20:FF:000092">
    <property type="entry name" value="Feline leukemia virus subgroup C receptor-related protein 2 isoform 1"/>
    <property type="match status" value="1"/>
</dbReference>
<feature type="transmembrane region" description="Helical" evidence="6">
    <location>
        <begin position="484"/>
        <end position="504"/>
    </location>
</feature>
<proteinExistence type="predicted"/>
<feature type="transmembrane region" description="Helical" evidence="6">
    <location>
        <begin position="397"/>
        <end position="420"/>
    </location>
</feature>
<dbReference type="GO" id="GO:0097037">
    <property type="term" value="P:heme export"/>
    <property type="evidence" value="ECO:0007669"/>
    <property type="project" value="TreeGrafter"/>
</dbReference>
<evidence type="ECO:0000256" key="4">
    <source>
        <dbReference type="ARBA" id="ARBA00023136"/>
    </source>
</evidence>
<dbReference type="Proteomes" id="UP000000673">
    <property type="component" value="Unassembled WGS sequence"/>
</dbReference>
<dbReference type="AlphaFoldDB" id="W5J8W1"/>
<keyword evidence="4 6" id="KW-0472">Membrane</keyword>
<dbReference type="Gene3D" id="1.20.1250.20">
    <property type="entry name" value="MFS general substrate transporter like domains"/>
    <property type="match status" value="2"/>
</dbReference>
<dbReference type="HOGENOM" id="CLU_023132_0_1_1"/>
<feature type="region of interest" description="Disordered" evidence="5">
    <location>
        <begin position="198"/>
        <end position="225"/>
    </location>
</feature>
<dbReference type="VEuPathDB" id="VectorBase:ADAR2_006311"/>
<feature type="transmembrane region" description="Helical" evidence="6">
    <location>
        <begin position="268"/>
        <end position="288"/>
    </location>
</feature>
<reference evidence="7 9" key="1">
    <citation type="journal article" date="2010" name="BMC Genomics">
        <title>Combination of measures distinguishes pre-miRNAs from other stem-loops in the genome of the newly sequenced Anopheles darlingi.</title>
        <authorList>
            <person name="Mendes N.D."/>
            <person name="Freitas A.T."/>
            <person name="Vasconcelos A.T."/>
            <person name="Sagot M.F."/>
        </authorList>
    </citation>
    <scope>NUCLEOTIDE SEQUENCE</scope>
</reference>
<dbReference type="PANTHER" id="PTHR10924">
    <property type="entry name" value="MAJOR FACILITATOR SUPERFAMILY PROTEIN-RELATED"/>
    <property type="match status" value="1"/>
</dbReference>
<dbReference type="OMA" id="TRPGNIF"/>
<comment type="subcellular location">
    <subcellularLocation>
        <location evidence="1">Membrane</location>
        <topology evidence="1">Multi-pass membrane protein</topology>
    </subcellularLocation>
</comment>
<evidence type="ECO:0000313" key="8">
    <source>
        <dbReference type="EnsemblMetazoa" id="ADAC009146-PA"/>
    </source>
</evidence>
<feature type="compositionally biased region" description="Basic residues" evidence="5">
    <location>
        <begin position="205"/>
        <end position="217"/>
    </location>
</feature>
<dbReference type="GO" id="GO:0016020">
    <property type="term" value="C:membrane"/>
    <property type="evidence" value="ECO:0007669"/>
    <property type="project" value="UniProtKB-SubCell"/>
</dbReference>
<dbReference type="GO" id="GO:0015232">
    <property type="term" value="F:heme transmembrane transporter activity"/>
    <property type="evidence" value="ECO:0007669"/>
    <property type="project" value="TreeGrafter"/>
</dbReference>
<keyword evidence="2 6" id="KW-0812">Transmembrane</keyword>
<protein>
    <recommendedName>
        <fullName evidence="10">Major facilitator superfamily (MFS) profile domain-containing protein</fullName>
    </recommendedName>
</protein>
<dbReference type="InterPro" id="IPR049680">
    <property type="entry name" value="FLVCR1-2_SLC49-like"/>
</dbReference>
<keyword evidence="9" id="KW-1185">Reference proteome</keyword>
<evidence type="ECO:0008006" key="10">
    <source>
        <dbReference type="Google" id="ProtNLM"/>
    </source>
</evidence>
<dbReference type="InterPro" id="IPR011701">
    <property type="entry name" value="MFS"/>
</dbReference>
<feature type="transmembrane region" description="Helical" evidence="6">
    <location>
        <begin position="148"/>
        <end position="169"/>
    </location>
</feature>
<feature type="transmembrane region" description="Helical" evidence="6">
    <location>
        <begin position="124"/>
        <end position="142"/>
    </location>
</feature>
<dbReference type="PANTHER" id="PTHR10924:SF4">
    <property type="entry name" value="GH15861P"/>
    <property type="match status" value="1"/>
</dbReference>
<dbReference type="CDD" id="cd17398">
    <property type="entry name" value="MFS_FLVCR_like"/>
    <property type="match status" value="1"/>
</dbReference>
<dbReference type="Pfam" id="PF07690">
    <property type="entry name" value="MFS_1"/>
    <property type="match status" value="2"/>
</dbReference>
<feature type="transmembrane region" description="Helical" evidence="6">
    <location>
        <begin position="364"/>
        <end position="385"/>
    </location>
</feature>